<dbReference type="InterPro" id="IPR051882">
    <property type="entry name" value="ATF_bZIP_TF"/>
</dbReference>
<keyword evidence="6" id="KW-0539">Nucleus</keyword>
<dbReference type="AlphaFoldDB" id="A0A1E1VXQ0"/>
<keyword evidence="5" id="KW-0804">Transcription</keyword>
<evidence type="ECO:0000256" key="3">
    <source>
        <dbReference type="ARBA" id="ARBA00023015"/>
    </source>
</evidence>
<dbReference type="SMART" id="SM00338">
    <property type="entry name" value="BRLZ"/>
    <property type="match status" value="1"/>
</dbReference>
<dbReference type="SUPFAM" id="SSF57959">
    <property type="entry name" value="Leucine zipper domain"/>
    <property type="match status" value="1"/>
</dbReference>
<evidence type="ECO:0000256" key="8">
    <source>
        <dbReference type="SAM" id="MobiDB-lite"/>
    </source>
</evidence>
<dbReference type="PANTHER" id="PTHR46164">
    <property type="entry name" value="ATF6, ISOFORM C"/>
    <property type="match status" value="1"/>
</dbReference>
<comment type="similarity">
    <text evidence="2">Belongs to the bZIP family. ATF subfamily.</text>
</comment>
<dbReference type="PROSITE" id="PS50217">
    <property type="entry name" value="BZIP"/>
    <property type="match status" value="1"/>
</dbReference>
<dbReference type="Gene3D" id="1.20.5.170">
    <property type="match status" value="1"/>
</dbReference>
<dbReference type="GO" id="GO:0016020">
    <property type="term" value="C:membrane"/>
    <property type="evidence" value="ECO:0007669"/>
    <property type="project" value="UniProtKB-SubCell"/>
</dbReference>
<dbReference type="Pfam" id="PF00170">
    <property type="entry name" value="bZIP_1"/>
    <property type="match status" value="1"/>
</dbReference>
<evidence type="ECO:0000256" key="6">
    <source>
        <dbReference type="ARBA" id="ARBA00023242"/>
    </source>
</evidence>
<reference evidence="10" key="1">
    <citation type="submission" date="2015-09" db="EMBL/GenBank/DDBJ databases">
        <title>De novo assembly of Pectinophora gossypiella (Pink Bollworm) gut transcriptome.</title>
        <authorList>
            <person name="Tassone E.E."/>
        </authorList>
    </citation>
    <scope>NUCLEOTIDE SEQUENCE</scope>
</reference>
<comment type="subcellular location">
    <subcellularLocation>
        <location evidence="1">Membrane</location>
        <topology evidence="1">Single-pass membrane protein</topology>
    </subcellularLocation>
</comment>
<sequence length="381" mass="42156">MDTDILIENKDCLYGEDFLDQLSKDYQWSSLLDATDASPSEILADAAPILVPPISPVLSIKSSPTESSNSDSGSEDDSKNGSTSTSERQSSQSPFDWMSSFDDEPSSNLKPEDVELFLQKTAPVTNPYTNDTSQKYKPSERKGPVVAIENGVIQLSGIKRYKTEKPKVVQVTNPLQPAIQNGNVNLQNAYFKVVNENNVNSLVREDNKIVLNEQIRLVVEQKKVPSILKRPVVPTTASGTVIPADSTKGGIIAISPLQHNINGVKDNGIHIKMSPPKNNIVMNQKVVPSSTPVQNIVLPEVEQECPTSPTMNASSLTEAEIRALKKQQRMIKNRESACQSRQKKKEYVTSLEQQLLEAHQEIARLRLENKLLRDQVDTNGR</sequence>
<organism evidence="10">
    <name type="scientific">Pectinophora gossypiella</name>
    <name type="common">Cotton pink bollworm</name>
    <name type="synonym">Depressaria gossypiella</name>
    <dbReference type="NCBI Taxonomy" id="13191"/>
    <lineage>
        <taxon>Eukaryota</taxon>
        <taxon>Metazoa</taxon>
        <taxon>Ecdysozoa</taxon>
        <taxon>Arthropoda</taxon>
        <taxon>Hexapoda</taxon>
        <taxon>Insecta</taxon>
        <taxon>Pterygota</taxon>
        <taxon>Neoptera</taxon>
        <taxon>Endopterygota</taxon>
        <taxon>Lepidoptera</taxon>
        <taxon>Glossata</taxon>
        <taxon>Ditrysia</taxon>
        <taxon>Gelechioidea</taxon>
        <taxon>Gelechiidae</taxon>
        <taxon>Apatetrinae</taxon>
        <taxon>Pectinophora</taxon>
    </lineage>
</organism>
<keyword evidence="7" id="KW-0175">Coiled coil</keyword>
<dbReference type="GO" id="GO:0030968">
    <property type="term" value="P:endoplasmic reticulum unfolded protein response"/>
    <property type="evidence" value="ECO:0007669"/>
    <property type="project" value="TreeGrafter"/>
</dbReference>
<feature type="compositionally biased region" description="Low complexity" evidence="8">
    <location>
        <begin position="80"/>
        <end position="93"/>
    </location>
</feature>
<dbReference type="GO" id="GO:0000981">
    <property type="term" value="F:DNA-binding transcription factor activity, RNA polymerase II-specific"/>
    <property type="evidence" value="ECO:0007669"/>
    <property type="project" value="TreeGrafter"/>
</dbReference>
<evidence type="ECO:0000259" key="9">
    <source>
        <dbReference type="PROSITE" id="PS50217"/>
    </source>
</evidence>
<evidence type="ECO:0000256" key="1">
    <source>
        <dbReference type="ARBA" id="ARBA00004167"/>
    </source>
</evidence>
<evidence type="ECO:0000256" key="4">
    <source>
        <dbReference type="ARBA" id="ARBA00023125"/>
    </source>
</evidence>
<evidence type="ECO:0000256" key="2">
    <source>
        <dbReference type="ARBA" id="ARBA00009050"/>
    </source>
</evidence>
<accession>A0A1E1VXQ0</accession>
<feature type="compositionally biased region" description="Polar residues" evidence="8">
    <location>
        <begin position="122"/>
        <end position="136"/>
    </location>
</feature>
<evidence type="ECO:0000313" key="10">
    <source>
        <dbReference type="EMBL" id="JAT79523.1"/>
    </source>
</evidence>
<feature type="domain" description="BZIP" evidence="9">
    <location>
        <begin position="323"/>
        <end position="377"/>
    </location>
</feature>
<dbReference type="OrthoDB" id="644067at2759"/>
<dbReference type="GO" id="GO:0005634">
    <property type="term" value="C:nucleus"/>
    <property type="evidence" value="ECO:0007669"/>
    <property type="project" value="TreeGrafter"/>
</dbReference>
<dbReference type="InterPro" id="IPR004827">
    <property type="entry name" value="bZIP"/>
</dbReference>
<feature type="non-terminal residue" evidence="10">
    <location>
        <position position="381"/>
    </location>
</feature>
<evidence type="ECO:0000256" key="5">
    <source>
        <dbReference type="ARBA" id="ARBA00023163"/>
    </source>
</evidence>
<dbReference type="PANTHER" id="PTHR46164:SF3">
    <property type="entry name" value="ATF6, ISOFORM C"/>
    <property type="match status" value="1"/>
</dbReference>
<keyword evidence="4" id="KW-0238">DNA-binding</keyword>
<feature type="region of interest" description="Disordered" evidence="8">
    <location>
        <begin position="56"/>
        <end position="141"/>
    </location>
</feature>
<gene>
    <name evidence="10" type="ORF">g.1141</name>
</gene>
<protein>
    <recommendedName>
        <fullName evidence="9">BZIP domain-containing protein</fullName>
    </recommendedName>
</protein>
<dbReference type="PROSITE" id="PS00036">
    <property type="entry name" value="BZIP_BASIC"/>
    <property type="match status" value="1"/>
</dbReference>
<dbReference type="InterPro" id="IPR046347">
    <property type="entry name" value="bZIP_sf"/>
</dbReference>
<dbReference type="GO" id="GO:0000978">
    <property type="term" value="F:RNA polymerase II cis-regulatory region sequence-specific DNA binding"/>
    <property type="evidence" value="ECO:0007669"/>
    <property type="project" value="TreeGrafter"/>
</dbReference>
<evidence type="ECO:0000256" key="7">
    <source>
        <dbReference type="SAM" id="Coils"/>
    </source>
</evidence>
<feature type="coiled-coil region" evidence="7">
    <location>
        <begin position="348"/>
        <end position="375"/>
    </location>
</feature>
<proteinExistence type="inferred from homology"/>
<feature type="compositionally biased region" description="Low complexity" evidence="8">
    <location>
        <begin position="61"/>
        <end position="72"/>
    </location>
</feature>
<name>A0A1E1VXQ0_PECGO</name>
<keyword evidence="3" id="KW-0805">Transcription regulation</keyword>
<dbReference type="CDD" id="cd14700">
    <property type="entry name" value="bZIP_ATF6"/>
    <property type="match status" value="1"/>
</dbReference>
<dbReference type="EMBL" id="GDQN01011531">
    <property type="protein sequence ID" value="JAT79523.1"/>
    <property type="molecule type" value="Transcribed_RNA"/>
</dbReference>